<gene>
    <name evidence="6" type="ORF">ABCS64_11260</name>
</gene>
<dbReference type="InterPro" id="IPR002563">
    <property type="entry name" value="Flavin_Rdtase-like_dom"/>
</dbReference>
<proteinExistence type="inferred from homology"/>
<accession>A0ABV4UJS1</accession>
<evidence type="ECO:0000256" key="1">
    <source>
        <dbReference type="ARBA" id="ARBA00001917"/>
    </source>
</evidence>
<dbReference type="SMART" id="SM00903">
    <property type="entry name" value="Flavin_Reduct"/>
    <property type="match status" value="1"/>
</dbReference>
<evidence type="ECO:0000256" key="4">
    <source>
        <dbReference type="ARBA" id="ARBA00038054"/>
    </source>
</evidence>
<reference evidence="7" key="1">
    <citation type="submission" date="2024-06" db="EMBL/GenBank/DDBJ databases">
        <title>Radixoralia hellwigii gen. nov., sp nov., isolated from a root canal in the human oral cavity.</title>
        <authorList>
            <person name="Bartsch S."/>
            <person name="Wittmer A."/>
            <person name="Schulz A.-K."/>
            <person name="Neumann-Schaal M."/>
            <person name="Wolf J."/>
            <person name="Gronow S."/>
            <person name="Tennert C."/>
            <person name="Haecker G."/>
            <person name="Cieplik F."/>
            <person name="Al-Ahmad A."/>
        </authorList>
    </citation>
    <scope>NUCLEOTIDE SEQUENCE [LARGE SCALE GENOMIC DNA]</scope>
    <source>
        <strain evidence="7">Wk13</strain>
    </source>
</reference>
<dbReference type="EMBL" id="JBEUWX010000003">
    <property type="protein sequence ID" value="MFA9950894.1"/>
    <property type="molecule type" value="Genomic_DNA"/>
</dbReference>
<comment type="similarity">
    <text evidence="4">Belongs to the flavoredoxin family.</text>
</comment>
<protein>
    <submittedName>
        <fullName evidence="6">Flavin reductase family protein</fullName>
        <ecNumber evidence="6">1.5.1.-</ecNumber>
    </submittedName>
</protein>
<sequence>MQIDPSQHTAADNYKLLSNLIVPRPIAWVSTLGEHGLVNLAPFSFFNAVSAAPMYVMFSVMQNESGVPKDTERNVRARKEFVVNLVTEDLLDAMNLSAADFPPDISEVDVAGLHCAPSVKMATPRIAEAKVSLECSLYSEQPLGHYTMFIGEVLMFHVADELLGPRLRVNGFAPLGRMGSPSMYCRTTDAFNTARISYAQWLEKNAGTPPAGGN</sequence>
<dbReference type="Pfam" id="PF01613">
    <property type="entry name" value="Flavin_Reduct"/>
    <property type="match status" value="1"/>
</dbReference>
<dbReference type="SUPFAM" id="SSF50475">
    <property type="entry name" value="FMN-binding split barrel"/>
    <property type="match status" value="1"/>
</dbReference>
<evidence type="ECO:0000313" key="7">
    <source>
        <dbReference type="Proteomes" id="UP001574673"/>
    </source>
</evidence>
<dbReference type="Proteomes" id="UP001574673">
    <property type="component" value="Unassembled WGS sequence"/>
</dbReference>
<organism evidence="6 7">
    <name type="scientific">Dentiradicibacter hellwigii</name>
    <dbReference type="NCBI Taxonomy" id="3149053"/>
    <lineage>
        <taxon>Bacteria</taxon>
        <taxon>Pseudomonadati</taxon>
        <taxon>Pseudomonadota</taxon>
        <taxon>Betaproteobacteria</taxon>
        <taxon>Rhodocyclales</taxon>
        <taxon>Rhodocyclaceae</taxon>
        <taxon>Dentiradicibacter</taxon>
    </lineage>
</organism>
<dbReference type="EC" id="1.5.1.-" evidence="6"/>
<keyword evidence="3" id="KW-0288">FMN</keyword>
<dbReference type="PANTHER" id="PTHR33798">
    <property type="entry name" value="FLAVOPROTEIN OXYGENASE"/>
    <property type="match status" value="1"/>
</dbReference>
<keyword evidence="2" id="KW-0285">Flavoprotein</keyword>
<dbReference type="RefSeq" id="WP_418891986.1">
    <property type="nucleotide sequence ID" value="NZ_JBEUWX010000003.1"/>
</dbReference>
<comment type="caution">
    <text evidence="6">The sequence shown here is derived from an EMBL/GenBank/DDBJ whole genome shotgun (WGS) entry which is preliminary data.</text>
</comment>
<dbReference type="InterPro" id="IPR012349">
    <property type="entry name" value="Split_barrel_FMN-bd"/>
</dbReference>
<comment type="cofactor">
    <cofactor evidence="1">
        <name>FMN</name>
        <dbReference type="ChEBI" id="CHEBI:58210"/>
    </cofactor>
</comment>
<evidence type="ECO:0000313" key="6">
    <source>
        <dbReference type="EMBL" id="MFA9950894.1"/>
    </source>
</evidence>
<feature type="domain" description="Flavin reductase like" evidence="5">
    <location>
        <begin position="20"/>
        <end position="168"/>
    </location>
</feature>
<dbReference type="GO" id="GO:0016491">
    <property type="term" value="F:oxidoreductase activity"/>
    <property type="evidence" value="ECO:0007669"/>
    <property type="project" value="UniProtKB-KW"/>
</dbReference>
<evidence type="ECO:0000259" key="5">
    <source>
        <dbReference type="SMART" id="SM00903"/>
    </source>
</evidence>
<dbReference type="Gene3D" id="2.30.110.10">
    <property type="entry name" value="Electron Transport, Fmn-binding Protein, Chain A"/>
    <property type="match status" value="1"/>
</dbReference>
<keyword evidence="6" id="KW-0560">Oxidoreductase</keyword>
<dbReference type="PANTHER" id="PTHR33798:SF5">
    <property type="entry name" value="FLAVIN REDUCTASE LIKE DOMAIN-CONTAINING PROTEIN"/>
    <property type="match status" value="1"/>
</dbReference>
<evidence type="ECO:0000256" key="2">
    <source>
        <dbReference type="ARBA" id="ARBA00022630"/>
    </source>
</evidence>
<name>A0ABV4UJS1_9RHOO</name>
<keyword evidence="7" id="KW-1185">Reference proteome</keyword>
<evidence type="ECO:0000256" key="3">
    <source>
        <dbReference type="ARBA" id="ARBA00022643"/>
    </source>
</evidence>